<dbReference type="InterPro" id="IPR055411">
    <property type="entry name" value="LRR_FXL15/At3g58940/PEG3-like"/>
</dbReference>
<evidence type="ECO:0000313" key="2">
    <source>
        <dbReference type="EMBL" id="KAK9277202.1"/>
    </source>
</evidence>
<keyword evidence="3" id="KW-1185">Reference proteome</keyword>
<dbReference type="AlphaFoldDB" id="A0AAP0RHH1"/>
<proteinExistence type="predicted"/>
<sequence length="248" mass="28167">MFETIFSSSPLLERLKLVRCKGIEHLSIHAPHLKNYAVKNELKSICFKHTPNLTEVSIISYYLEENIQPGKASNLFKLLGALPRIEKLYLGEYFLKFLAAGSVPDRLPTNTNHLKILNICLGVNDVDEISCALCLIRSSPNLQELEISVSTWGDDPIEPVLNFLEAQDCINYTRDQLRIVKIKFIMGSKPQLELIKIQLARSPLLERMSIQRREFINSSVGLTMTKELTELPRASPKAEIIYLDLDPC</sequence>
<dbReference type="EMBL" id="JBBPBK010000010">
    <property type="protein sequence ID" value="KAK9277202.1"/>
    <property type="molecule type" value="Genomic_DNA"/>
</dbReference>
<dbReference type="Pfam" id="PF24758">
    <property type="entry name" value="LRR_At5g56370"/>
    <property type="match status" value="1"/>
</dbReference>
<dbReference type="Gene3D" id="3.80.10.10">
    <property type="entry name" value="Ribonuclease Inhibitor"/>
    <property type="match status" value="1"/>
</dbReference>
<evidence type="ECO:0000313" key="3">
    <source>
        <dbReference type="Proteomes" id="UP001415857"/>
    </source>
</evidence>
<comment type="caution">
    <text evidence="2">The sequence shown here is derived from an EMBL/GenBank/DDBJ whole genome shotgun (WGS) entry which is preliminary data.</text>
</comment>
<dbReference type="PANTHER" id="PTHR34145:SF28">
    <property type="entry name" value="F-BOX DOMAIN-CONTAINING PROTEIN"/>
    <property type="match status" value="1"/>
</dbReference>
<dbReference type="InterPro" id="IPR053772">
    <property type="entry name" value="At1g61320/At1g61330-like"/>
</dbReference>
<name>A0AAP0RHH1_LIQFO</name>
<dbReference type="SMART" id="SM00579">
    <property type="entry name" value="FBD"/>
    <property type="match status" value="1"/>
</dbReference>
<dbReference type="Proteomes" id="UP001415857">
    <property type="component" value="Unassembled WGS sequence"/>
</dbReference>
<gene>
    <name evidence="2" type="ORF">L1049_006741</name>
</gene>
<protein>
    <recommendedName>
        <fullName evidence="1">FBD domain-containing protein</fullName>
    </recommendedName>
</protein>
<dbReference type="PANTHER" id="PTHR34145">
    <property type="entry name" value="OS02G0105600 PROTEIN"/>
    <property type="match status" value="1"/>
</dbReference>
<reference evidence="2 3" key="1">
    <citation type="journal article" date="2024" name="Plant J.">
        <title>Genome sequences and population genomics reveal climatic adaptation and genomic divergence between two closely related sweetgum species.</title>
        <authorList>
            <person name="Xu W.Q."/>
            <person name="Ren C.Q."/>
            <person name="Zhang X.Y."/>
            <person name="Comes H.P."/>
            <person name="Liu X.H."/>
            <person name="Li Y.G."/>
            <person name="Kettle C.J."/>
            <person name="Jalonen R."/>
            <person name="Gaisberger H."/>
            <person name="Ma Y.Z."/>
            <person name="Qiu Y.X."/>
        </authorList>
    </citation>
    <scope>NUCLEOTIDE SEQUENCE [LARGE SCALE GENOMIC DNA]</scope>
    <source>
        <strain evidence="2">Hangzhou</strain>
    </source>
</reference>
<dbReference type="InterPro" id="IPR032675">
    <property type="entry name" value="LRR_dom_sf"/>
</dbReference>
<evidence type="ECO:0000259" key="1">
    <source>
        <dbReference type="SMART" id="SM00579"/>
    </source>
</evidence>
<accession>A0AAP0RHH1</accession>
<feature type="domain" description="FBD" evidence="1">
    <location>
        <begin position="171"/>
        <end position="243"/>
    </location>
</feature>
<organism evidence="2 3">
    <name type="scientific">Liquidambar formosana</name>
    <name type="common">Formosan gum</name>
    <dbReference type="NCBI Taxonomy" id="63359"/>
    <lineage>
        <taxon>Eukaryota</taxon>
        <taxon>Viridiplantae</taxon>
        <taxon>Streptophyta</taxon>
        <taxon>Embryophyta</taxon>
        <taxon>Tracheophyta</taxon>
        <taxon>Spermatophyta</taxon>
        <taxon>Magnoliopsida</taxon>
        <taxon>eudicotyledons</taxon>
        <taxon>Gunneridae</taxon>
        <taxon>Pentapetalae</taxon>
        <taxon>Saxifragales</taxon>
        <taxon>Altingiaceae</taxon>
        <taxon>Liquidambar</taxon>
    </lineage>
</organism>
<dbReference type="SUPFAM" id="SSF52047">
    <property type="entry name" value="RNI-like"/>
    <property type="match status" value="1"/>
</dbReference>
<dbReference type="InterPro" id="IPR006566">
    <property type="entry name" value="FBD"/>
</dbReference>